<dbReference type="Proteomes" id="UP000308199">
    <property type="component" value="Unassembled WGS sequence"/>
</dbReference>
<dbReference type="AlphaFoldDB" id="A0A4S4L2T9"/>
<reference evidence="5 6" key="1">
    <citation type="submission" date="2019-02" db="EMBL/GenBank/DDBJ databases">
        <title>Genome sequencing of the rare red list fungi Phellinidium pouzarii.</title>
        <authorList>
            <person name="Buettner E."/>
            <person name="Kellner H."/>
        </authorList>
    </citation>
    <scope>NUCLEOTIDE SEQUENCE [LARGE SCALE GENOMIC DNA]</scope>
    <source>
        <strain evidence="5 6">DSM 108285</strain>
    </source>
</reference>
<feature type="domain" description="Crinkler effector protein N-terminal" evidence="4">
    <location>
        <begin position="79"/>
        <end position="170"/>
    </location>
</feature>
<protein>
    <recommendedName>
        <fullName evidence="4">Crinkler effector protein N-terminal domain-containing protein</fullName>
    </recommendedName>
</protein>
<keyword evidence="3" id="KW-0964">Secreted</keyword>
<keyword evidence="6" id="KW-1185">Reference proteome</keyword>
<sequence>MFYKHKILRVIAPYPAVARKDLLSATALPWTWNVVSTDIVKATGILEAVKESMLPNAIVGKGKASLYSCVGSLAIRAKTFFSVKISNIEFVSSLKEAILEKTKNRFKNVDAFTLSLWKVSIAYDTPDRKAKLGEIKDPEEVEGSEKLSSEDGLAEIFTDPPKTKHIHIIVCPPDYQLPRSLITPPPTSQSAENNTFTPRKTKAQTEALVNELLRSYRTKLDNYVAGPAWSQFWTAPPTVEPETANFINALQIPLVENESMLLLHGLGDGIVDERTVSNLFNGKDRFLANTSGSGKTRLLIEGLNKNWGFYFTSVQNSVTPLGSRDIMSAIDDDIPNSKRFVCNLDSLGDSQKTDALFVNKSIAKRRIHQILTARIFVFEFFLKAVERVHPSKPIADFRKHWLFLQLLPGRVFSNNIFREDVLRKDVPEETVLREDIFYQFSSILKDTSDDSLNLSDRLVQAKIKQLQKRFDLGEDFYFVLDEAQYAGEELEDAFRSRDGLLKRPILRQIITAWSDAAEFPIIVSGTGLSIDVVNEVIASAVAKAERFKFSSNTGAFDTPEQQKNYFLRYMPKHIADSDSARVLFARAWNWHRFTAFFVVLLIVSAFQSPHRLLDKYVLQVTNFEPTDGERFTCLERVVEELPIMPTLLNFEKIRNDARRLQLFSRIVYLWLMHRRLLFLRKEERKLVELGFARFVDGNEHEAYVNEPLVLLAATNEFDEASASSFGDYIKERLRDDTEKGLQYQDLLAFYLASAFGAYVRLRDVFDFRGTVPQWAEQTAELVSISWNDEDGVQSHPFSLQDRIGVPSSIGHKCSSWLETAKWFKTTPTLMCFPDNLMGPDLVLFIRLASGLILCVVIQAKWLDQKYLSGVGLAEAAATLDPLFFYDRKGLKESSGSEARTNVFECIRRLGEVGPEHKEEAFFSTDLPVLRVLASYPAAVRRESLPAGYVILNMRRCRDVADGKGILEAVKWSLLVRKRKALSDVPDTSALQDTGAVPVDSLKRRRTGE</sequence>
<comment type="caution">
    <text evidence="5">The sequence shown here is derived from an EMBL/GenBank/DDBJ whole genome shotgun (WGS) entry which is preliminary data.</text>
</comment>
<comment type="subcellular location">
    <subcellularLocation>
        <location evidence="1">Host cell</location>
    </subcellularLocation>
    <subcellularLocation>
        <location evidence="2">Secreted</location>
    </subcellularLocation>
</comment>
<evidence type="ECO:0000259" key="4">
    <source>
        <dbReference type="Pfam" id="PF20147"/>
    </source>
</evidence>
<dbReference type="InterPro" id="IPR045379">
    <property type="entry name" value="Crinkler_N"/>
</dbReference>
<evidence type="ECO:0000256" key="2">
    <source>
        <dbReference type="ARBA" id="ARBA00004613"/>
    </source>
</evidence>
<proteinExistence type="predicted"/>
<dbReference type="Pfam" id="PF20147">
    <property type="entry name" value="Crinkler"/>
    <property type="match status" value="1"/>
</dbReference>
<evidence type="ECO:0000313" key="6">
    <source>
        <dbReference type="Proteomes" id="UP000308199"/>
    </source>
</evidence>
<gene>
    <name evidence="5" type="ORF">EW145_g6006</name>
</gene>
<evidence type="ECO:0000313" key="5">
    <source>
        <dbReference type="EMBL" id="THH03790.1"/>
    </source>
</evidence>
<evidence type="ECO:0000256" key="1">
    <source>
        <dbReference type="ARBA" id="ARBA00004340"/>
    </source>
</evidence>
<dbReference type="EMBL" id="SGPK01000412">
    <property type="protein sequence ID" value="THH03790.1"/>
    <property type="molecule type" value="Genomic_DNA"/>
</dbReference>
<name>A0A4S4L2T9_9AGAM</name>
<organism evidence="5 6">
    <name type="scientific">Phellinidium pouzarii</name>
    <dbReference type="NCBI Taxonomy" id="167371"/>
    <lineage>
        <taxon>Eukaryota</taxon>
        <taxon>Fungi</taxon>
        <taxon>Dikarya</taxon>
        <taxon>Basidiomycota</taxon>
        <taxon>Agaricomycotina</taxon>
        <taxon>Agaricomycetes</taxon>
        <taxon>Hymenochaetales</taxon>
        <taxon>Hymenochaetaceae</taxon>
        <taxon>Phellinidium</taxon>
    </lineage>
</organism>
<dbReference type="GO" id="GO:0005576">
    <property type="term" value="C:extracellular region"/>
    <property type="evidence" value="ECO:0007669"/>
    <property type="project" value="UniProtKB-SubCell"/>
</dbReference>
<accession>A0A4S4L2T9</accession>
<dbReference type="GO" id="GO:0043657">
    <property type="term" value="C:host cell"/>
    <property type="evidence" value="ECO:0007669"/>
    <property type="project" value="UniProtKB-SubCell"/>
</dbReference>
<dbReference type="OrthoDB" id="2393824at2759"/>
<evidence type="ECO:0000256" key="3">
    <source>
        <dbReference type="ARBA" id="ARBA00022525"/>
    </source>
</evidence>